<name>A0AAN9NYG0_PHACN</name>
<sequence length="80" mass="9329">MHHSKSAAATVDSQNNKSTNVYLLSLQRSDACARVITRVVKKNEREKDSTRTRLRRKVGHWCLKEMVYYVKHWKLALDGN</sequence>
<dbReference type="Proteomes" id="UP001374584">
    <property type="component" value="Unassembled WGS sequence"/>
</dbReference>
<protein>
    <submittedName>
        <fullName evidence="1">Uncharacterized protein</fullName>
    </submittedName>
</protein>
<accession>A0AAN9NYG0</accession>
<comment type="caution">
    <text evidence="1">The sequence shown here is derived from an EMBL/GenBank/DDBJ whole genome shotgun (WGS) entry which is preliminary data.</text>
</comment>
<dbReference type="EMBL" id="JAYMYR010000002">
    <property type="protein sequence ID" value="KAK7377873.1"/>
    <property type="molecule type" value="Genomic_DNA"/>
</dbReference>
<gene>
    <name evidence="1" type="ORF">VNO80_03306</name>
</gene>
<keyword evidence="2" id="KW-1185">Reference proteome</keyword>
<dbReference type="AlphaFoldDB" id="A0AAN9NYG0"/>
<evidence type="ECO:0000313" key="2">
    <source>
        <dbReference type="Proteomes" id="UP001374584"/>
    </source>
</evidence>
<evidence type="ECO:0000313" key="1">
    <source>
        <dbReference type="EMBL" id="KAK7377873.1"/>
    </source>
</evidence>
<organism evidence="1 2">
    <name type="scientific">Phaseolus coccineus</name>
    <name type="common">Scarlet runner bean</name>
    <name type="synonym">Phaseolus multiflorus</name>
    <dbReference type="NCBI Taxonomy" id="3886"/>
    <lineage>
        <taxon>Eukaryota</taxon>
        <taxon>Viridiplantae</taxon>
        <taxon>Streptophyta</taxon>
        <taxon>Embryophyta</taxon>
        <taxon>Tracheophyta</taxon>
        <taxon>Spermatophyta</taxon>
        <taxon>Magnoliopsida</taxon>
        <taxon>eudicotyledons</taxon>
        <taxon>Gunneridae</taxon>
        <taxon>Pentapetalae</taxon>
        <taxon>rosids</taxon>
        <taxon>fabids</taxon>
        <taxon>Fabales</taxon>
        <taxon>Fabaceae</taxon>
        <taxon>Papilionoideae</taxon>
        <taxon>50 kb inversion clade</taxon>
        <taxon>NPAAA clade</taxon>
        <taxon>indigoferoid/millettioid clade</taxon>
        <taxon>Phaseoleae</taxon>
        <taxon>Phaseolus</taxon>
    </lineage>
</organism>
<reference evidence="1 2" key="1">
    <citation type="submission" date="2024-01" db="EMBL/GenBank/DDBJ databases">
        <title>The genomes of 5 underutilized Papilionoideae crops provide insights into root nodulation and disease resistanc.</title>
        <authorList>
            <person name="Jiang F."/>
        </authorList>
    </citation>
    <scope>NUCLEOTIDE SEQUENCE [LARGE SCALE GENOMIC DNA]</scope>
    <source>
        <strain evidence="1">JINMINGXINNONG_FW02</strain>
        <tissue evidence="1">Leaves</tissue>
    </source>
</reference>
<proteinExistence type="predicted"/>